<evidence type="ECO:0000313" key="2">
    <source>
        <dbReference type="Proteomes" id="UP000799764"/>
    </source>
</evidence>
<protein>
    <submittedName>
        <fullName evidence="1">Uncharacterized protein</fullName>
    </submittedName>
</protein>
<dbReference type="Proteomes" id="UP000799764">
    <property type="component" value="Unassembled WGS sequence"/>
</dbReference>
<accession>A0A9P4PVB6</accession>
<keyword evidence="2" id="KW-1185">Reference proteome</keyword>
<dbReference type="AlphaFoldDB" id="A0A9P4PVB6"/>
<dbReference type="EMBL" id="MU001493">
    <property type="protein sequence ID" value="KAF2450902.1"/>
    <property type="molecule type" value="Genomic_DNA"/>
</dbReference>
<evidence type="ECO:0000313" key="1">
    <source>
        <dbReference type="EMBL" id="KAF2450902.1"/>
    </source>
</evidence>
<gene>
    <name evidence="1" type="ORF">P171DRAFT_427182</name>
</gene>
<organism evidence="1 2">
    <name type="scientific">Karstenula rhodostoma CBS 690.94</name>
    <dbReference type="NCBI Taxonomy" id="1392251"/>
    <lineage>
        <taxon>Eukaryota</taxon>
        <taxon>Fungi</taxon>
        <taxon>Dikarya</taxon>
        <taxon>Ascomycota</taxon>
        <taxon>Pezizomycotina</taxon>
        <taxon>Dothideomycetes</taxon>
        <taxon>Pleosporomycetidae</taxon>
        <taxon>Pleosporales</taxon>
        <taxon>Massarineae</taxon>
        <taxon>Didymosphaeriaceae</taxon>
        <taxon>Karstenula</taxon>
    </lineage>
</organism>
<reference evidence="1" key="1">
    <citation type="journal article" date="2020" name="Stud. Mycol.">
        <title>101 Dothideomycetes genomes: a test case for predicting lifestyles and emergence of pathogens.</title>
        <authorList>
            <person name="Haridas S."/>
            <person name="Albert R."/>
            <person name="Binder M."/>
            <person name="Bloem J."/>
            <person name="Labutti K."/>
            <person name="Salamov A."/>
            <person name="Andreopoulos B."/>
            <person name="Baker S."/>
            <person name="Barry K."/>
            <person name="Bills G."/>
            <person name="Bluhm B."/>
            <person name="Cannon C."/>
            <person name="Castanera R."/>
            <person name="Culley D."/>
            <person name="Daum C."/>
            <person name="Ezra D."/>
            <person name="Gonzalez J."/>
            <person name="Henrissat B."/>
            <person name="Kuo A."/>
            <person name="Liang C."/>
            <person name="Lipzen A."/>
            <person name="Lutzoni F."/>
            <person name="Magnuson J."/>
            <person name="Mondo S."/>
            <person name="Nolan M."/>
            <person name="Ohm R."/>
            <person name="Pangilinan J."/>
            <person name="Park H.-J."/>
            <person name="Ramirez L."/>
            <person name="Alfaro M."/>
            <person name="Sun H."/>
            <person name="Tritt A."/>
            <person name="Yoshinaga Y."/>
            <person name="Zwiers L.-H."/>
            <person name="Turgeon B."/>
            <person name="Goodwin S."/>
            <person name="Spatafora J."/>
            <person name="Crous P."/>
            <person name="Grigoriev I."/>
        </authorList>
    </citation>
    <scope>NUCLEOTIDE SEQUENCE</scope>
    <source>
        <strain evidence="1">CBS 690.94</strain>
    </source>
</reference>
<sequence>MLLYVAVRSRPVYGLLLVPAIHARRSEPIRHDFVKAVGRWLSAANDTAAAARSPCAVPRRSDRIVGASRWGFEKCHVDDIAPQAWRWLGQGCHVLMGLTRVSPLCLGIEATDDDVPRLFAGCSGGFLCAQSWSRP</sequence>
<proteinExistence type="predicted"/>
<name>A0A9P4PVB6_9PLEO</name>
<comment type="caution">
    <text evidence="1">The sequence shown here is derived from an EMBL/GenBank/DDBJ whole genome shotgun (WGS) entry which is preliminary data.</text>
</comment>